<evidence type="ECO:0000256" key="9">
    <source>
        <dbReference type="ARBA" id="ARBA00066405"/>
    </source>
</evidence>
<dbReference type="GO" id="GO:0019432">
    <property type="term" value="P:triglyceride biosynthetic process"/>
    <property type="evidence" value="ECO:0007669"/>
    <property type="project" value="EnsemblFungi"/>
</dbReference>
<proteinExistence type="inferred from homology"/>
<dbReference type="STRING" id="1071382.H2AWD8"/>
<dbReference type="GO" id="GO:0008374">
    <property type="term" value="F:O-acyltransferase activity"/>
    <property type="evidence" value="ECO:0007669"/>
    <property type="project" value="InterPro"/>
</dbReference>
<feature type="compositionally biased region" description="Basic residues" evidence="12">
    <location>
        <begin position="35"/>
        <end position="44"/>
    </location>
</feature>
<dbReference type="eggNOG" id="KOG2369">
    <property type="taxonomic scope" value="Eukaryota"/>
</dbReference>
<sequence length="656" mass="74883">MVDTETSALVKRKKWKTKDRTDDQDEMDENTSGSHRSHHKHHKKEKNEHDGEDEHRKKKSHKKKRLRDSRRFIFMLGAFLGVLIPFYFGATHVSNNNSELFDNLMNFEYFKDYIDDWKDVLPQGFTSFINDIQNGYLTTSSLQDLKQNFAVGKQLLKEADVQPKHPVVMVPGVISTGIESWSVIGDADCDSAPHFRKRLWGSFYMLRTMFLDKLCWLKHMSLDPETGLDPPNFTMRAAQGFESSDFFVTGYWIWNKVLENLGAIGYNPDSMITAAYDWRLAYLDLEVRDRYFTKLKQQVELLYELNDNEKVVLVGHSMGSQIVFYFLKWVEAEGPMYGNGGDGWVEKYIDSFINVAGTLLGAPKAVPALISGEMKDTIQLNALAMYGLEKFFSRKERVEMLQTWGGIPSMLPKGGELIWGDMDSSFEDGLKNTTDRYGQFIRFVKTDSDKYSKNLTMTGAIDLLMSLCPNWLQKRIEDQYSFGYAKTESDLLANAKHHSHWTNPLEVALPNAPSMKIYCIYGVGNPTERAYVYKEETDRTTGLNLTIDYESEQPVFLTDGDGTVPIVTHAMCHKWAEGVSPYNPSGIKVTIVEIKHQPDRFDMRGGVNSAEHVDILGSAELNEYILKVAAGLGETIQSRLLTNVTNWVRNITFPFD</sequence>
<dbReference type="EC" id="2.3.1.158" evidence="9"/>
<dbReference type="HOGENOM" id="CLU_016065_1_0_1"/>
<evidence type="ECO:0000256" key="12">
    <source>
        <dbReference type="SAM" id="MobiDB-lite"/>
    </source>
</evidence>
<evidence type="ECO:0000256" key="1">
    <source>
        <dbReference type="ARBA" id="ARBA00004648"/>
    </source>
</evidence>
<protein>
    <recommendedName>
        <fullName evidence="10">Phospholipid:diacylglycerol acyltransferase</fullName>
        <ecNumber evidence="9">2.3.1.158</ecNumber>
    </recommendedName>
    <alternativeName>
        <fullName evidence="11">Triacylglycerol synthase</fullName>
    </alternativeName>
</protein>
<dbReference type="GO" id="GO:0005637">
    <property type="term" value="C:nuclear inner membrane"/>
    <property type="evidence" value="ECO:0007669"/>
    <property type="project" value="EnsemblFungi"/>
</dbReference>
<dbReference type="Pfam" id="PF02450">
    <property type="entry name" value="LCAT"/>
    <property type="match status" value="1"/>
</dbReference>
<accession>H2AWD8</accession>
<feature type="compositionally biased region" description="Basic residues" evidence="12">
    <location>
        <begin position="56"/>
        <end position="65"/>
    </location>
</feature>
<evidence type="ECO:0000256" key="11">
    <source>
        <dbReference type="ARBA" id="ARBA00076553"/>
    </source>
</evidence>
<keyword evidence="3" id="KW-0808">Transferase</keyword>
<dbReference type="Proteomes" id="UP000005220">
    <property type="component" value="Chromosome 6"/>
</dbReference>
<dbReference type="PANTHER" id="PTHR11440">
    <property type="entry name" value="LECITHIN-CHOLESTEROL ACYLTRANSFERASE-RELATED"/>
    <property type="match status" value="1"/>
</dbReference>
<dbReference type="GO" id="GO:0055091">
    <property type="term" value="P:phospholipid homeostasis"/>
    <property type="evidence" value="ECO:0007669"/>
    <property type="project" value="EnsemblFungi"/>
</dbReference>
<comment type="similarity">
    <text evidence="2">Belongs to the AB hydrolase superfamily. Lipase family.</text>
</comment>
<comment type="catalytic activity">
    <reaction evidence="8">
        <text>a glycerophospholipid + a 1,2-diacyl-sn-glycerol = a monoacylglycerophospholipid + a triacyl-sn-glycerol</text>
        <dbReference type="Rhea" id="RHEA:14057"/>
        <dbReference type="ChEBI" id="CHEBI:17815"/>
        <dbReference type="ChEBI" id="CHEBI:64615"/>
        <dbReference type="ChEBI" id="CHEBI:136912"/>
        <dbReference type="ChEBI" id="CHEBI:136913"/>
        <dbReference type="EC" id="2.3.1.158"/>
    </reaction>
</comment>
<feature type="transmembrane region" description="Helical" evidence="13">
    <location>
        <begin position="72"/>
        <end position="90"/>
    </location>
</feature>
<feature type="region of interest" description="Disordered" evidence="12">
    <location>
        <begin position="1"/>
        <end position="65"/>
    </location>
</feature>
<dbReference type="SUPFAM" id="SSF53474">
    <property type="entry name" value="alpha/beta-Hydrolases"/>
    <property type="match status" value="1"/>
</dbReference>
<keyword evidence="5 13" id="KW-1133">Transmembrane helix</keyword>
<dbReference type="Gene3D" id="3.40.50.1820">
    <property type="entry name" value="alpha/beta hydrolase"/>
    <property type="match status" value="1"/>
</dbReference>
<comment type="subcellular location">
    <subcellularLocation>
        <location evidence="1">Endoplasmic reticulum membrane</location>
        <topology evidence="1">Single-pass type II membrane protein</topology>
    </subcellularLocation>
</comment>
<dbReference type="GO" id="GO:0032541">
    <property type="term" value="C:cortical endoplasmic reticulum"/>
    <property type="evidence" value="ECO:0007669"/>
    <property type="project" value="EnsemblFungi"/>
</dbReference>
<dbReference type="InterPro" id="IPR029058">
    <property type="entry name" value="AB_hydrolase_fold"/>
</dbReference>
<dbReference type="AlphaFoldDB" id="H2AWD8"/>
<organism evidence="14 15">
    <name type="scientific">Kazachstania africana (strain ATCC 22294 / BCRC 22015 / CBS 2517 / CECT 1963 / NBRC 1671 / NRRL Y-8276)</name>
    <name type="common">Yeast</name>
    <name type="synonym">Kluyveromyces africanus</name>
    <dbReference type="NCBI Taxonomy" id="1071382"/>
    <lineage>
        <taxon>Eukaryota</taxon>
        <taxon>Fungi</taxon>
        <taxon>Dikarya</taxon>
        <taxon>Ascomycota</taxon>
        <taxon>Saccharomycotina</taxon>
        <taxon>Saccharomycetes</taxon>
        <taxon>Saccharomycetales</taxon>
        <taxon>Saccharomycetaceae</taxon>
        <taxon>Kazachstania</taxon>
    </lineage>
</organism>
<dbReference type="OrthoDB" id="190846at2759"/>
<dbReference type="FunCoup" id="H2AWD8">
    <property type="interactions" value="268"/>
</dbReference>
<evidence type="ECO:0000256" key="7">
    <source>
        <dbReference type="ARBA" id="ARBA00023315"/>
    </source>
</evidence>
<feature type="compositionally biased region" description="Basic and acidic residues" evidence="12">
    <location>
        <begin position="45"/>
        <end position="55"/>
    </location>
</feature>
<evidence type="ECO:0000256" key="6">
    <source>
        <dbReference type="ARBA" id="ARBA00023136"/>
    </source>
</evidence>
<dbReference type="RefSeq" id="XP_003957823.1">
    <property type="nucleotide sequence ID" value="XM_003957774.1"/>
</dbReference>
<dbReference type="GeneID" id="13884156"/>
<dbReference type="InParanoid" id="H2AWD8"/>
<dbReference type="GO" id="GO:0005789">
    <property type="term" value="C:endoplasmic reticulum membrane"/>
    <property type="evidence" value="ECO:0007669"/>
    <property type="project" value="UniProtKB-SubCell"/>
</dbReference>
<dbReference type="GO" id="GO:0097038">
    <property type="term" value="C:perinuclear endoplasmic reticulum"/>
    <property type="evidence" value="ECO:0007669"/>
    <property type="project" value="EnsemblFungi"/>
</dbReference>
<evidence type="ECO:0000256" key="13">
    <source>
        <dbReference type="SAM" id="Phobius"/>
    </source>
</evidence>
<keyword evidence="6 13" id="KW-0472">Membrane</keyword>
<dbReference type="GO" id="GO:0140042">
    <property type="term" value="P:lipid droplet formation"/>
    <property type="evidence" value="ECO:0007669"/>
    <property type="project" value="EnsemblFungi"/>
</dbReference>
<evidence type="ECO:0000256" key="2">
    <source>
        <dbReference type="ARBA" id="ARBA00010701"/>
    </source>
</evidence>
<evidence type="ECO:0000256" key="4">
    <source>
        <dbReference type="ARBA" id="ARBA00022692"/>
    </source>
</evidence>
<reference evidence="14 15" key="1">
    <citation type="journal article" date="2011" name="Proc. Natl. Acad. Sci. U.S.A.">
        <title>Evolutionary erosion of yeast sex chromosomes by mating-type switching accidents.</title>
        <authorList>
            <person name="Gordon J.L."/>
            <person name="Armisen D."/>
            <person name="Proux-Wera E."/>
            <person name="Oheigeartaigh S.S."/>
            <person name="Byrne K.P."/>
            <person name="Wolfe K.H."/>
        </authorList>
    </citation>
    <scope>NUCLEOTIDE SEQUENCE [LARGE SCALE GENOMIC DNA]</scope>
    <source>
        <strain evidence="15">ATCC 22294 / BCRC 22015 / CBS 2517 / CECT 1963 / NBRC 1671 / NRRL Y-8276</strain>
    </source>
</reference>
<evidence type="ECO:0000256" key="3">
    <source>
        <dbReference type="ARBA" id="ARBA00022679"/>
    </source>
</evidence>
<evidence type="ECO:0000313" key="15">
    <source>
        <dbReference type="Proteomes" id="UP000005220"/>
    </source>
</evidence>
<gene>
    <name evidence="14" type="primary">KAFR0F00910</name>
    <name evidence="14" type="ORF">KAFR_0F00910</name>
</gene>
<dbReference type="EMBL" id="HE650826">
    <property type="protein sequence ID" value="CCF58688.1"/>
    <property type="molecule type" value="Genomic_DNA"/>
</dbReference>
<keyword evidence="7" id="KW-0012">Acyltransferase</keyword>
<dbReference type="GO" id="GO:0046027">
    <property type="term" value="F:phospholipid:diacylglycerol acyltransferase activity"/>
    <property type="evidence" value="ECO:0007669"/>
    <property type="project" value="UniProtKB-EC"/>
</dbReference>
<evidence type="ECO:0000313" key="14">
    <source>
        <dbReference type="EMBL" id="CCF58688.1"/>
    </source>
</evidence>
<keyword evidence="15" id="KW-1185">Reference proteome</keyword>
<keyword evidence="4 13" id="KW-0812">Transmembrane</keyword>
<evidence type="ECO:0000256" key="8">
    <source>
        <dbReference type="ARBA" id="ARBA00051335"/>
    </source>
</evidence>
<dbReference type="KEGG" id="kaf:KAFR_0F00910"/>
<evidence type="ECO:0000256" key="10">
    <source>
        <dbReference type="ARBA" id="ARBA00071325"/>
    </source>
</evidence>
<dbReference type="FunFam" id="3.40.50.1820:FF:000160">
    <property type="entry name" value="Phospholipid:diacylglycerol acyltransferase 1"/>
    <property type="match status" value="1"/>
</dbReference>
<name>H2AWD8_KAZAF</name>
<dbReference type="InterPro" id="IPR003386">
    <property type="entry name" value="LACT/PDAT_acylTrfase"/>
</dbReference>
<evidence type="ECO:0000256" key="5">
    <source>
        <dbReference type="ARBA" id="ARBA00022989"/>
    </source>
</evidence>
<dbReference type="GO" id="GO:0005811">
    <property type="term" value="C:lipid droplet"/>
    <property type="evidence" value="ECO:0007669"/>
    <property type="project" value="EnsemblFungi"/>
</dbReference>
<dbReference type="GO" id="GO:0006672">
    <property type="term" value="P:ceramide metabolic process"/>
    <property type="evidence" value="ECO:0007669"/>
    <property type="project" value="EnsemblFungi"/>
</dbReference>